<feature type="modified residue" description="4-aspartylphosphate" evidence="1">
    <location>
        <position position="56"/>
    </location>
</feature>
<name>A0ABR9W920_9BACT</name>
<dbReference type="Proteomes" id="UP000634134">
    <property type="component" value="Unassembled WGS sequence"/>
</dbReference>
<protein>
    <submittedName>
        <fullName evidence="3">Response regulator transcription factor</fullName>
    </submittedName>
</protein>
<dbReference type="EMBL" id="JACYGY010000001">
    <property type="protein sequence ID" value="MBE9461978.1"/>
    <property type="molecule type" value="Genomic_DNA"/>
</dbReference>
<dbReference type="SUPFAM" id="SSF52172">
    <property type="entry name" value="CheY-like"/>
    <property type="match status" value="1"/>
</dbReference>
<dbReference type="SMART" id="SM00850">
    <property type="entry name" value="LytTR"/>
    <property type="match status" value="1"/>
</dbReference>
<evidence type="ECO:0000313" key="4">
    <source>
        <dbReference type="Proteomes" id="UP000634134"/>
    </source>
</evidence>
<dbReference type="Gene3D" id="3.40.50.2300">
    <property type="match status" value="1"/>
</dbReference>
<dbReference type="Pfam" id="PF00072">
    <property type="entry name" value="Response_reg"/>
    <property type="match status" value="1"/>
</dbReference>
<keyword evidence="1" id="KW-0597">Phosphoprotein</keyword>
<reference evidence="4" key="1">
    <citation type="submission" date="2023-07" db="EMBL/GenBank/DDBJ databases">
        <title>Dyadobacter sp. nov 'subterranea' isolated from contaminted grondwater.</title>
        <authorList>
            <person name="Szabo I."/>
            <person name="Al-Omari J."/>
            <person name="Szerdahelyi S.G."/>
            <person name="Rado J."/>
        </authorList>
    </citation>
    <scope>NUCLEOTIDE SEQUENCE [LARGE SCALE GENOMIC DNA]</scope>
    <source>
        <strain evidence="4">UP-52</strain>
    </source>
</reference>
<dbReference type="Pfam" id="PF04397">
    <property type="entry name" value="LytTR"/>
    <property type="match status" value="1"/>
</dbReference>
<evidence type="ECO:0000256" key="1">
    <source>
        <dbReference type="PROSITE-ProRule" id="PRU00169"/>
    </source>
</evidence>
<dbReference type="SMART" id="SM00448">
    <property type="entry name" value="REC"/>
    <property type="match status" value="1"/>
</dbReference>
<dbReference type="InterPro" id="IPR007492">
    <property type="entry name" value="LytTR_DNA-bd_dom"/>
</dbReference>
<dbReference type="InterPro" id="IPR011006">
    <property type="entry name" value="CheY-like_superfamily"/>
</dbReference>
<evidence type="ECO:0000313" key="3">
    <source>
        <dbReference type="EMBL" id="MBE9461978.1"/>
    </source>
</evidence>
<comment type="caution">
    <text evidence="3">The sequence shown here is derived from an EMBL/GenBank/DDBJ whole genome shotgun (WGS) entry which is preliminary data.</text>
</comment>
<dbReference type="InterPro" id="IPR001789">
    <property type="entry name" value="Sig_transdc_resp-reg_receiver"/>
</dbReference>
<sequence length="230" mass="26488">MKAIKVVIIDDERSARQELLRMLKAYPQLTVLGEAADADQAEGLIKSLRPDLIFLDIQMPGRSGFELLETLDHLPQVIFVTAFDQYAIKAFEVSAMDYLMKPVREERFAKAVNQAIERICGQNEPSVFVKDKGRYHLIKWKDVQLIESVENYARLWFGKNQVLLKTSLNKLEQSPDCSMFFRAARGQMFNIDFIKSISREDNAMTVELTTGELVHLSERQAAKFRNLKRQ</sequence>
<proteinExistence type="predicted"/>
<dbReference type="InterPro" id="IPR046947">
    <property type="entry name" value="LytR-like"/>
</dbReference>
<dbReference type="Gene3D" id="2.40.50.1020">
    <property type="entry name" value="LytTr DNA-binding domain"/>
    <property type="match status" value="1"/>
</dbReference>
<dbReference type="PANTHER" id="PTHR37299:SF1">
    <property type="entry name" value="STAGE 0 SPORULATION PROTEIN A HOMOLOG"/>
    <property type="match status" value="1"/>
</dbReference>
<organism evidence="3 4">
    <name type="scientific">Dyadobacter subterraneus</name>
    <dbReference type="NCBI Taxonomy" id="2773304"/>
    <lineage>
        <taxon>Bacteria</taxon>
        <taxon>Pseudomonadati</taxon>
        <taxon>Bacteroidota</taxon>
        <taxon>Cytophagia</taxon>
        <taxon>Cytophagales</taxon>
        <taxon>Spirosomataceae</taxon>
        <taxon>Dyadobacter</taxon>
    </lineage>
</organism>
<dbReference type="PROSITE" id="PS50110">
    <property type="entry name" value="RESPONSE_REGULATORY"/>
    <property type="match status" value="1"/>
</dbReference>
<dbReference type="PANTHER" id="PTHR37299">
    <property type="entry name" value="TRANSCRIPTIONAL REGULATOR-RELATED"/>
    <property type="match status" value="1"/>
</dbReference>
<evidence type="ECO:0000259" key="2">
    <source>
        <dbReference type="PROSITE" id="PS50110"/>
    </source>
</evidence>
<feature type="domain" description="Response regulatory" evidence="2">
    <location>
        <begin position="5"/>
        <end position="116"/>
    </location>
</feature>
<gene>
    <name evidence="3" type="ORF">IEE83_08795</name>
</gene>
<keyword evidence="4" id="KW-1185">Reference proteome</keyword>
<accession>A0ABR9W920</accession>
<dbReference type="RefSeq" id="WP_194120214.1">
    <property type="nucleotide sequence ID" value="NZ_JACYGY010000001.1"/>
</dbReference>